<keyword evidence="5" id="KW-1185">Reference proteome</keyword>
<keyword evidence="2" id="KW-0812">Transmembrane</keyword>
<keyword evidence="2" id="KW-1133">Transmembrane helix</keyword>
<feature type="transmembrane region" description="Helical" evidence="2">
    <location>
        <begin position="77"/>
        <end position="100"/>
    </location>
</feature>
<evidence type="ECO:0000256" key="2">
    <source>
        <dbReference type="SAM" id="Phobius"/>
    </source>
</evidence>
<keyword evidence="2" id="KW-0472">Membrane</keyword>
<evidence type="ECO:0000256" key="1">
    <source>
        <dbReference type="SAM" id="MobiDB-lite"/>
    </source>
</evidence>
<gene>
    <name evidence="4" type="ORF">IW252_001188</name>
</gene>
<organism evidence="4 5">
    <name type="scientific">Zhihengliuella flava</name>
    <dbReference type="NCBI Taxonomy" id="1285193"/>
    <lineage>
        <taxon>Bacteria</taxon>
        <taxon>Bacillati</taxon>
        <taxon>Actinomycetota</taxon>
        <taxon>Actinomycetes</taxon>
        <taxon>Micrococcales</taxon>
        <taxon>Micrococcaceae</taxon>
        <taxon>Zhihengliuella</taxon>
    </lineage>
</organism>
<dbReference type="EMBL" id="JADOTZ010000001">
    <property type="protein sequence ID" value="MBG6084421.1"/>
    <property type="molecule type" value="Genomic_DNA"/>
</dbReference>
<sequence length="151" mass="16042">MSTPQSGASDPQQPHQHQPGAQQPGQQPGTQQPGYHQYGYPQHQPGPQYPQAGAAPAGPYGHPGAGYPAGMRPTNTFAIISLVSSFFIAVVGIVFGHLARKQIRETGEAGDGLAIAGLIIGYVHLGFWIVFGLMFLIPLFMMPFFMTLAVG</sequence>
<dbReference type="RefSeq" id="WP_231365926.1">
    <property type="nucleotide sequence ID" value="NZ_JADOTZ010000001.1"/>
</dbReference>
<dbReference type="InterPro" id="IPR025241">
    <property type="entry name" value="DUF4190"/>
</dbReference>
<name>A0A931DBD2_9MICC</name>
<evidence type="ECO:0000313" key="5">
    <source>
        <dbReference type="Proteomes" id="UP000625033"/>
    </source>
</evidence>
<protein>
    <recommendedName>
        <fullName evidence="3">DUF4190 domain-containing protein</fullName>
    </recommendedName>
</protein>
<evidence type="ECO:0000313" key="4">
    <source>
        <dbReference type="EMBL" id="MBG6084421.1"/>
    </source>
</evidence>
<feature type="transmembrane region" description="Helical" evidence="2">
    <location>
        <begin position="112"/>
        <end position="141"/>
    </location>
</feature>
<reference evidence="4" key="1">
    <citation type="submission" date="2020-11" db="EMBL/GenBank/DDBJ databases">
        <title>Sequencing the genomes of 1000 actinobacteria strains.</title>
        <authorList>
            <person name="Klenk H.-P."/>
        </authorList>
    </citation>
    <scope>NUCLEOTIDE SEQUENCE</scope>
    <source>
        <strain evidence="4">DSM 26152</strain>
    </source>
</reference>
<feature type="region of interest" description="Disordered" evidence="1">
    <location>
        <begin position="1"/>
        <end position="63"/>
    </location>
</feature>
<feature type="compositionally biased region" description="Polar residues" evidence="1">
    <location>
        <begin position="1"/>
        <end position="10"/>
    </location>
</feature>
<dbReference type="AlphaFoldDB" id="A0A931DBD2"/>
<feature type="compositionally biased region" description="Low complexity" evidence="1">
    <location>
        <begin position="11"/>
        <end position="63"/>
    </location>
</feature>
<dbReference type="Proteomes" id="UP000625033">
    <property type="component" value="Unassembled WGS sequence"/>
</dbReference>
<accession>A0A931DBD2</accession>
<comment type="caution">
    <text evidence="4">The sequence shown here is derived from an EMBL/GenBank/DDBJ whole genome shotgun (WGS) entry which is preliminary data.</text>
</comment>
<evidence type="ECO:0000259" key="3">
    <source>
        <dbReference type="Pfam" id="PF13828"/>
    </source>
</evidence>
<proteinExistence type="predicted"/>
<dbReference type="Pfam" id="PF13828">
    <property type="entry name" value="DUF4190"/>
    <property type="match status" value="1"/>
</dbReference>
<feature type="domain" description="DUF4190" evidence="3">
    <location>
        <begin position="78"/>
        <end position="131"/>
    </location>
</feature>